<keyword evidence="3 5" id="KW-1133">Transmembrane helix</keyword>
<keyword evidence="2 5" id="KW-0812">Transmembrane</keyword>
<evidence type="ECO:0000313" key="7">
    <source>
        <dbReference type="Proteomes" id="UP000298468"/>
    </source>
</evidence>
<comment type="subcellular location">
    <subcellularLocation>
        <location evidence="1">Membrane</location>
        <topology evidence="1">Multi-pass membrane protein</topology>
    </subcellularLocation>
</comment>
<organism evidence="6 7">
    <name type="scientific">Cryobacterium lactosi</name>
    <dbReference type="NCBI Taxonomy" id="1259202"/>
    <lineage>
        <taxon>Bacteria</taxon>
        <taxon>Bacillati</taxon>
        <taxon>Actinomycetota</taxon>
        <taxon>Actinomycetes</taxon>
        <taxon>Micrococcales</taxon>
        <taxon>Microbacteriaceae</taxon>
        <taxon>Cryobacterium</taxon>
    </lineage>
</organism>
<dbReference type="Proteomes" id="UP000298468">
    <property type="component" value="Unassembled WGS sequence"/>
</dbReference>
<protein>
    <submittedName>
        <fullName evidence="6">DoxX family membrane protein</fullName>
    </submittedName>
</protein>
<dbReference type="InterPro" id="IPR032808">
    <property type="entry name" value="DoxX"/>
</dbReference>
<feature type="transmembrane region" description="Helical" evidence="5">
    <location>
        <begin position="68"/>
        <end position="86"/>
    </location>
</feature>
<proteinExistence type="predicted"/>
<evidence type="ECO:0000313" key="6">
    <source>
        <dbReference type="EMBL" id="TFD92128.1"/>
    </source>
</evidence>
<evidence type="ECO:0000256" key="5">
    <source>
        <dbReference type="SAM" id="Phobius"/>
    </source>
</evidence>
<feature type="transmembrane region" description="Helical" evidence="5">
    <location>
        <begin position="93"/>
        <end position="113"/>
    </location>
</feature>
<dbReference type="OrthoDB" id="129693at2"/>
<evidence type="ECO:0000256" key="2">
    <source>
        <dbReference type="ARBA" id="ARBA00022692"/>
    </source>
</evidence>
<dbReference type="PANTHER" id="PTHR36974">
    <property type="entry name" value="MEMBRANE PROTEIN-RELATED"/>
    <property type="match status" value="1"/>
</dbReference>
<dbReference type="Pfam" id="PF13564">
    <property type="entry name" value="DoxX_2"/>
    <property type="match status" value="1"/>
</dbReference>
<evidence type="ECO:0000256" key="3">
    <source>
        <dbReference type="ARBA" id="ARBA00022989"/>
    </source>
</evidence>
<name>A0A4R9BYU5_9MICO</name>
<dbReference type="EMBL" id="SOHM01000012">
    <property type="protein sequence ID" value="TFD92128.1"/>
    <property type="molecule type" value="Genomic_DNA"/>
</dbReference>
<accession>A0A4R9BYU5</accession>
<evidence type="ECO:0000256" key="1">
    <source>
        <dbReference type="ARBA" id="ARBA00004141"/>
    </source>
</evidence>
<dbReference type="AlphaFoldDB" id="A0A4R9BYU5"/>
<comment type="caution">
    <text evidence="6">The sequence shown here is derived from an EMBL/GenBank/DDBJ whole genome shotgun (WGS) entry which is preliminary data.</text>
</comment>
<gene>
    <name evidence="6" type="ORF">E3T61_07430</name>
</gene>
<dbReference type="RefSeq" id="WP_134640240.1">
    <property type="nucleotide sequence ID" value="NZ_SOHM01000012.1"/>
</dbReference>
<reference evidence="6 7" key="1">
    <citation type="submission" date="2019-03" db="EMBL/GenBank/DDBJ databases">
        <title>Genomics of glacier-inhabiting Cryobacterium strains.</title>
        <authorList>
            <person name="Liu Q."/>
            <person name="Xin Y.-H."/>
        </authorList>
    </citation>
    <scope>NUCLEOTIDE SEQUENCE [LARGE SCALE GENOMIC DNA]</scope>
    <source>
        <strain evidence="6 7">Sr59</strain>
    </source>
</reference>
<evidence type="ECO:0000256" key="4">
    <source>
        <dbReference type="ARBA" id="ARBA00023136"/>
    </source>
</evidence>
<keyword evidence="4 5" id="KW-0472">Membrane</keyword>
<feature type="transmembrane region" description="Helical" evidence="5">
    <location>
        <begin position="125"/>
        <end position="146"/>
    </location>
</feature>
<dbReference type="GO" id="GO:0016020">
    <property type="term" value="C:membrane"/>
    <property type="evidence" value="ECO:0007669"/>
    <property type="project" value="UniProtKB-SubCell"/>
</dbReference>
<keyword evidence="7" id="KW-1185">Reference proteome</keyword>
<dbReference type="PANTHER" id="PTHR36974:SF1">
    <property type="entry name" value="DOXX FAMILY MEMBRANE PROTEIN"/>
    <property type="match status" value="1"/>
</dbReference>
<sequence>MEPLIVLLAVTFGLLLIGAFGVRALRRIPTALRGGLSAMFTLTGVSHFIGMREEMIAMVPDVVPSPEIAVTLTGVAELAGAIGLLIPRLALPAASGLALLLIGVFPANVALALSDQPLPWFDQLLWRALLQLIFLAATTTVVIDRYRAWRSSRRSS</sequence>